<dbReference type="GO" id="GO:0016740">
    <property type="term" value="F:transferase activity"/>
    <property type="evidence" value="ECO:0007669"/>
    <property type="project" value="UniProtKB-KW"/>
</dbReference>
<dbReference type="CDD" id="cd06223">
    <property type="entry name" value="PRTases_typeI"/>
    <property type="match status" value="1"/>
</dbReference>
<evidence type="ECO:0000256" key="1">
    <source>
        <dbReference type="SAM" id="MobiDB-lite"/>
    </source>
</evidence>
<dbReference type="Proteomes" id="UP000245631">
    <property type="component" value="Unassembled WGS sequence"/>
</dbReference>
<gene>
    <name evidence="3" type="ORF">C8D77_1258</name>
</gene>
<feature type="domain" description="Phosphoribosyltransferase" evidence="2">
    <location>
        <begin position="19"/>
        <end position="176"/>
    </location>
</feature>
<dbReference type="Gene3D" id="3.40.50.2020">
    <property type="match status" value="1"/>
</dbReference>
<sequence>MFRDRQEAGEKLGMELSKLQLHRPVVLALPRGGVPVAAEVAKALNAPLDLLIVRKVGAPGNSELAVAAIVDGEPGDVVLNREIVEAYALDNDELRVLIAKERPELEHRCLAYRGNRRPLSITGKTAIIVDDGAATGTTMKVAVRALKRRSPREIIVALPVSPQETVADLAREADRVVCLSQPGQFHALSYHYLRFPQLSDSDVAAAMDEAIRSQRAGQHRSAQHAAGHGSKATTKSKTRDNREK</sequence>
<feature type="region of interest" description="Disordered" evidence="1">
    <location>
        <begin position="212"/>
        <end position="244"/>
    </location>
</feature>
<dbReference type="SUPFAM" id="SSF53271">
    <property type="entry name" value="PRTase-like"/>
    <property type="match status" value="1"/>
</dbReference>
<dbReference type="InterPro" id="IPR000836">
    <property type="entry name" value="PRTase_dom"/>
</dbReference>
<dbReference type="Gene3D" id="3.30.1310.20">
    <property type="entry name" value="PRTase-like"/>
    <property type="match status" value="1"/>
</dbReference>
<evidence type="ECO:0000259" key="2">
    <source>
        <dbReference type="Pfam" id="PF00156"/>
    </source>
</evidence>
<dbReference type="AlphaFoldDB" id="A0A8E3B113"/>
<name>A0A8E3B113_RHILI</name>
<evidence type="ECO:0000313" key="4">
    <source>
        <dbReference type="Proteomes" id="UP000245631"/>
    </source>
</evidence>
<dbReference type="EMBL" id="QGGH01000025">
    <property type="protein sequence ID" value="PWJ86015.1"/>
    <property type="molecule type" value="Genomic_DNA"/>
</dbReference>
<protein>
    <submittedName>
        <fullName evidence="3">Putative phosphoribosyl transferase</fullName>
    </submittedName>
</protein>
<evidence type="ECO:0000313" key="3">
    <source>
        <dbReference type="EMBL" id="PWJ86015.1"/>
    </source>
</evidence>
<dbReference type="Pfam" id="PF00156">
    <property type="entry name" value="Pribosyltran"/>
    <property type="match status" value="1"/>
</dbReference>
<organism evidence="3 4">
    <name type="scientific">Rhizobium loti</name>
    <name type="common">Mesorhizobium loti</name>
    <dbReference type="NCBI Taxonomy" id="381"/>
    <lineage>
        <taxon>Bacteria</taxon>
        <taxon>Pseudomonadati</taxon>
        <taxon>Pseudomonadota</taxon>
        <taxon>Alphaproteobacteria</taxon>
        <taxon>Hyphomicrobiales</taxon>
        <taxon>Phyllobacteriaceae</taxon>
        <taxon>Mesorhizobium</taxon>
    </lineage>
</organism>
<accession>A0A8E3B113</accession>
<dbReference type="InterPro" id="IPR029057">
    <property type="entry name" value="PRTase-like"/>
</dbReference>
<reference evidence="3 4" key="1">
    <citation type="submission" date="2018-05" db="EMBL/GenBank/DDBJ databases">
        <title>Genomic Encyclopedia of Type Strains, Phase IV (KMG-IV): sequencing the most valuable type-strain genomes for metagenomic binning, comparative biology and taxonomic classification.</title>
        <authorList>
            <person name="Goeker M."/>
        </authorList>
    </citation>
    <scope>NUCLEOTIDE SEQUENCE [LARGE SCALE GENOMIC DNA]</scope>
    <source>
        <strain evidence="3 4">DSM 2626</strain>
    </source>
</reference>
<proteinExistence type="predicted"/>
<keyword evidence="3" id="KW-0808">Transferase</keyword>
<comment type="caution">
    <text evidence="3">The sequence shown here is derived from an EMBL/GenBank/DDBJ whole genome shotgun (WGS) entry which is preliminary data.</text>
</comment>